<reference evidence="2" key="2">
    <citation type="submission" date="2016-01" db="EMBL/GenBank/DDBJ databases">
        <title>First complete genome sequence of a species in the genus Microterricola, an extremophilic cold active enzyme producing strain ERGS5:02 isolated from Sikkim Himalaya.</title>
        <authorList>
            <person name="Kumar R."/>
            <person name="Singh D."/>
            <person name="Swarnkar M.K."/>
        </authorList>
    </citation>
    <scope>NUCLEOTIDE SEQUENCE [LARGE SCALE GENOMIC DNA]</scope>
    <source>
        <strain evidence="2">ERGS5:02</strain>
    </source>
</reference>
<keyword evidence="2" id="KW-1185">Reference proteome</keyword>
<dbReference type="EMBL" id="CP014145">
    <property type="protein sequence ID" value="AMB59472.1"/>
    <property type="molecule type" value="Genomic_DNA"/>
</dbReference>
<evidence type="ECO:0000313" key="2">
    <source>
        <dbReference type="Proteomes" id="UP000058305"/>
    </source>
</evidence>
<dbReference type="AlphaFoldDB" id="A0A0X8E4N4"/>
<dbReference type="Proteomes" id="UP000058305">
    <property type="component" value="Chromosome"/>
</dbReference>
<accession>A0A0X8E4N4</accession>
<protein>
    <submittedName>
        <fullName evidence="1">Uncharacterized protein</fullName>
    </submittedName>
</protein>
<proteinExistence type="predicted"/>
<organism evidence="1 2">
    <name type="scientific">Microterricola viridarii</name>
    <dbReference type="NCBI Taxonomy" id="412690"/>
    <lineage>
        <taxon>Bacteria</taxon>
        <taxon>Bacillati</taxon>
        <taxon>Actinomycetota</taxon>
        <taxon>Actinomycetes</taxon>
        <taxon>Micrococcales</taxon>
        <taxon>Microbacteriaceae</taxon>
        <taxon>Microterricola</taxon>
    </lineage>
</organism>
<dbReference type="KEGG" id="mvd:AWU67_12060"/>
<reference evidence="1 2" key="1">
    <citation type="journal article" date="2016" name="J. Biotechnol.">
        <title>First complete genome sequence of a species in the genus Microterricola, an extremophilic cold active enzyme producing bacterial strain ERGS5:02 isolated from Sikkim Himalaya.</title>
        <authorList>
            <person name="Himanshu"/>
            <person name="Swarnkar M.K."/>
            <person name="Singh D."/>
            <person name="Kumar R."/>
        </authorList>
    </citation>
    <scope>NUCLEOTIDE SEQUENCE [LARGE SCALE GENOMIC DNA]</scope>
    <source>
        <strain evidence="1 2">ERGS5:02</strain>
    </source>
</reference>
<name>A0A0X8E4N4_9MICO</name>
<dbReference type="OrthoDB" id="5114872at2"/>
<dbReference type="RefSeq" id="WP_067229352.1">
    <property type="nucleotide sequence ID" value="NZ_CP014145.1"/>
</dbReference>
<evidence type="ECO:0000313" key="1">
    <source>
        <dbReference type="EMBL" id="AMB59472.1"/>
    </source>
</evidence>
<sequence>MSNSKPGKREKLEHKGREFTLEKVDPQHWQITDEAGTVYGSVAMLTKHGSDDDPVFNGYLVGHEDYTHFGSDWLGISRLLINEFDGKHPREITHY</sequence>
<gene>
    <name evidence="1" type="ORF">AWU67_12060</name>
</gene>